<evidence type="ECO:0000313" key="6">
    <source>
        <dbReference type="Proteomes" id="UP000235392"/>
    </source>
</evidence>
<feature type="compositionally biased region" description="Polar residues" evidence="1">
    <location>
        <begin position="245"/>
        <end position="256"/>
    </location>
</feature>
<gene>
    <name evidence="4" type="ORF">PCANC_06153</name>
    <name evidence="3" type="ORF">PCASD_03473</name>
</gene>
<evidence type="ECO:0000313" key="4">
    <source>
        <dbReference type="EMBL" id="PLW53317.1"/>
    </source>
</evidence>
<feature type="compositionally biased region" description="Polar residues" evidence="1">
    <location>
        <begin position="278"/>
        <end position="295"/>
    </location>
</feature>
<dbReference type="Proteomes" id="UP000235388">
    <property type="component" value="Unassembled WGS sequence"/>
</dbReference>
<dbReference type="Proteomes" id="UP000235392">
    <property type="component" value="Unassembled WGS sequence"/>
</dbReference>
<keyword evidence="2" id="KW-0812">Transmembrane</keyword>
<dbReference type="AlphaFoldDB" id="A0A2N5VTL3"/>
<keyword evidence="5" id="KW-1185">Reference proteome</keyword>
<protein>
    <submittedName>
        <fullName evidence="4">Uncharacterized protein</fullName>
    </submittedName>
</protein>
<dbReference type="EMBL" id="PGCI01000043">
    <property type="protein sequence ID" value="PLW46003.1"/>
    <property type="molecule type" value="Genomic_DNA"/>
</dbReference>
<evidence type="ECO:0000256" key="1">
    <source>
        <dbReference type="SAM" id="MobiDB-lite"/>
    </source>
</evidence>
<keyword evidence="2" id="KW-0472">Membrane</keyword>
<reference evidence="5 6" key="1">
    <citation type="submission" date="2017-11" db="EMBL/GenBank/DDBJ databases">
        <title>De novo assembly and phasing of dikaryotic genomes from two isolates of Puccinia coronata f. sp. avenae, the causal agent of oat crown rust.</title>
        <authorList>
            <person name="Miller M.E."/>
            <person name="Zhang Y."/>
            <person name="Omidvar V."/>
            <person name="Sperschneider J."/>
            <person name="Schwessinger B."/>
            <person name="Raley C."/>
            <person name="Palmer J.M."/>
            <person name="Garnica D."/>
            <person name="Upadhyaya N."/>
            <person name="Rathjen J."/>
            <person name="Taylor J.M."/>
            <person name="Park R.F."/>
            <person name="Dodds P.N."/>
            <person name="Hirsch C.D."/>
            <person name="Kianian S.F."/>
            <person name="Figueroa M."/>
        </authorList>
    </citation>
    <scope>NUCLEOTIDE SEQUENCE [LARGE SCALE GENOMIC DNA]</scope>
    <source>
        <strain evidence="4">12NC29</strain>
        <strain evidence="3">12SD80</strain>
    </source>
</reference>
<feature type="region of interest" description="Disordered" evidence="1">
    <location>
        <begin position="164"/>
        <end position="324"/>
    </location>
</feature>
<evidence type="ECO:0000313" key="3">
    <source>
        <dbReference type="EMBL" id="PLW46003.1"/>
    </source>
</evidence>
<name>A0A2N5VTL3_9BASI</name>
<accession>A0A2N5VTL3</accession>
<feature type="compositionally biased region" description="Basic and acidic residues" evidence="1">
    <location>
        <begin position="297"/>
        <end position="307"/>
    </location>
</feature>
<feature type="compositionally biased region" description="Polar residues" evidence="1">
    <location>
        <begin position="209"/>
        <end position="231"/>
    </location>
</feature>
<dbReference type="OrthoDB" id="2506963at2759"/>
<proteinExistence type="predicted"/>
<feature type="transmembrane region" description="Helical" evidence="2">
    <location>
        <begin position="109"/>
        <end position="131"/>
    </location>
</feature>
<dbReference type="EMBL" id="PGCJ01000064">
    <property type="protein sequence ID" value="PLW53317.1"/>
    <property type="molecule type" value="Genomic_DNA"/>
</dbReference>
<evidence type="ECO:0000313" key="5">
    <source>
        <dbReference type="Proteomes" id="UP000235388"/>
    </source>
</evidence>
<comment type="caution">
    <text evidence="4">The sequence shown here is derived from an EMBL/GenBank/DDBJ whole genome shotgun (WGS) entry which is preliminary data.</text>
</comment>
<sequence length="324" mass="35964">MSSSASMDELSPTANSDASIEFSLTNGQIFQRVIENPSRFNLSPADRLLLEEGRKSMISHTRYGFLLGATLSPLPLFRGEYALNNLRKLPPLMDRGSQRPNPAVIRGRLIWIAQSVVLTTLGSGFGTWLGFKLGLRSMERSLSTLPGCRERVMNAFSLARQELNSGAPSEDMPRHGPGHLPRRAPSRAPVNESQDHDRSFQEDEDDLSRPSSSKQLNTNSTHLSPEATQGIQEPAGSSRWEQLRRSPQSQPSTWQTIREHNFKKSSPNALPYAPDPSSPNLQSPSIHDPSQSQSQDDFEKLLERERSLSAGILPPPDRYSSTKP</sequence>
<organism evidence="4 5">
    <name type="scientific">Puccinia coronata f. sp. avenae</name>
    <dbReference type="NCBI Taxonomy" id="200324"/>
    <lineage>
        <taxon>Eukaryota</taxon>
        <taxon>Fungi</taxon>
        <taxon>Dikarya</taxon>
        <taxon>Basidiomycota</taxon>
        <taxon>Pucciniomycotina</taxon>
        <taxon>Pucciniomycetes</taxon>
        <taxon>Pucciniales</taxon>
        <taxon>Pucciniaceae</taxon>
        <taxon>Puccinia</taxon>
    </lineage>
</organism>
<keyword evidence="2" id="KW-1133">Transmembrane helix</keyword>
<evidence type="ECO:0000256" key="2">
    <source>
        <dbReference type="SAM" id="Phobius"/>
    </source>
</evidence>
<feature type="compositionally biased region" description="Basic residues" evidence="1">
    <location>
        <begin position="176"/>
        <end position="185"/>
    </location>
</feature>